<reference evidence="1 2" key="1">
    <citation type="submission" date="2015-04" db="EMBL/GenBank/DDBJ databases">
        <title>The draft genome sequence of Fusarium langsethiae, a T-2/HT-2 mycotoxin producer.</title>
        <authorList>
            <person name="Lysoe E."/>
            <person name="Divon H.H."/>
            <person name="Terzi V."/>
            <person name="Orru L."/>
            <person name="Lamontanara A."/>
            <person name="Kolseth A.-K."/>
            <person name="Frandsen R.J."/>
            <person name="Nielsen K."/>
            <person name="Thrane U."/>
        </authorList>
    </citation>
    <scope>NUCLEOTIDE SEQUENCE [LARGE SCALE GENOMIC DNA]</scope>
    <source>
        <strain evidence="1 2">Fl201059</strain>
    </source>
</reference>
<comment type="caution">
    <text evidence="1">The sequence shown here is derived from an EMBL/GenBank/DDBJ whole genome shotgun (WGS) entry which is preliminary data.</text>
</comment>
<dbReference type="Proteomes" id="UP000037904">
    <property type="component" value="Unassembled WGS sequence"/>
</dbReference>
<dbReference type="OrthoDB" id="2943660at2759"/>
<protein>
    <submittedName>
        <fullName evidence="1">Uncharacterized protein</fullName>
    </submittedName>
</protein>
<organism evidence="1 2">
    <name type="scientific">Fusarium langsethiae</name>
    <dbReference type="NCBI Taxonomy" id="179993"/>
    <lineage>
        <taxon>Eukaryota</taxon>
        <taxon>Fungi</taxon>
        <taxon>Dikarya</taxon>
        <taxon>Ascomycota</taxon>
        <taxon>Pezizomycotina</taxon>
        <taxon>Sordariomycetes</taxon>
        <taxon>Hypocreomycetidae</taxon>
        <taxon>Hypocreales</taxon>
        <taxon>Nectriaceae</taxon>
        <taxon>Fusarium</taxon>
    </lineage>
</organism>
<name>A0A0N0DAU2_FUSLA</name>
<gene>
    <name evidence="1" type="ORF">FLAG1_11510</name>
</gene>
<dbReference type="EMBL" id="JXCE01000907">
    <property type="protein sequence ID" value="KPA35771.1"/>
    <property type="molecule type" value="Genomic_DNA"/>
</dbReference>
<keyword evidence="2" id="KW-1185">Reference proteome</keyword>
<sequence length="170" mass="19319">MRAEQTILAFNSLFGAATTPFGCGEVNVFYTGLPGRHQYVTQQGYDAKLVEEQIFNHTRELREAGYNVRAVWRGPEMPPNEFVDQMKDVHWHAAGIGFGVRGSQIPDVIGLFEETIDIFRKEAPDAKYVFNYNPLTFLWSVKRYFPLTSDCKDHPGKDLGYVTLCEEACT</sequence>
<evidence type="ECO:0000313" key="1">
    <source>
        <dbReference type="EMBL" id="KPA35771.1"/>
    </source>
</evidence>
<accession>A0A0N0DAU2</accession>
<dbReference type="AlphaFoldDB" id="A0A0N0DAU2"/>
<proteinExistence type="predicted"/>
<evidence type="ECO:0000313" key="2">
    <source>
        <dbReference type="Proteomes" id="UP000037904"/>
    </source>
</evidence>